<evidence type="ECO:0000313" key="2">
    <source>
        <dbReference type="EMBL" id="GFO05802.1"/>
    </source>
</evidence>
<protein>
    <recommendedName>
        <fullName evidence="4">CUT domain-containing protein</fullName>
    </recommendedName>
</protein>
<gene>
    <name evidence="2" type="ORF">PoB_003230700</name>
</gene>
<sequence>MLKDLYPVSTVNMHSLKASHIVSWYIDYLIHENEHLTQISRAFSLPVNLFHSDDFYFMESLKKKVHFPSLKFLTWMQQNLPSINVSAVDFTEGRPVSASAAPAAKSPTPCNGNNFHPANSGLSSSSVSSSASAHLTSQWPGQPSSQHPHPQHAVINQQQQPELASWQNKSRRDIIHDVFFYFQHRRVTCQN</sequence>
<feature type="region of interest" description="Disordered" evidence="1">
    <location>
        <begin position="99"/>
        <end position="168"/>
    </location>
</feature>
<dbReference type="EMBL" id="BLXT01003752">
    <property type="protein sequence ID" value="GFO05802.1"/>
    <property type="molecule type" value="Genomic_DNA"/>
</dbReference>
<proteinExistence type="predicted"/>
<dbReference type="AlphaFoldDB" id="A0AAV4AFX4"/>
<evidence type="ECO:0000313" key="3">
    <source>
        <dbReference type="Proteomes" id="UP000735302"/>
    </source>
</evidence>
<accession>A0AAV4AFX4</accession>
<reference evidence="2 3" key="1">
    <citation type="journal article" date="2021" name="Elife">
        <title>Chloroplast acquisition without the gene transfer in kleptoplastic sea slugs, Plakobranchus ocellatus.</title>
        <authorList>
            <person name="Maeda T."/>
            <person name="Takahashi S."/>
            <person name="Yoshida T."/>
            <person name="Shimamura S."/>
            <person name="Takaki Y."/>
            <person name="Nagai Y."/>
            <person name="Toyoda A."/>
            <person name="Suzuki Y."/>
            <person name="Arimoto A."/>
            <person name="Ishii H."/>
            <person name="Satoh N."/>
            <person name="Nishiyama T."/>
            <person name="Hasebe M."/>
            <person name="Maruyama T."/>
            <person name="Minagawa J."/>
            <person name="Obokata J."/>
            <person name="Shigenobu S."/>
        </authorList>
    </citation>
    <scope>NUCLEOTIDE SEQUENCE [LARGE SCALE GENOMIC DNA]</scope>
</reference>
<feature type="compositionally biased region" description="Low complexity" evidence="1">
    <location>
        <begin position="120"/>
        <end position="152"/>
    </location>
</feature>
<evidence type="ECO:0000256" key="1">
    <source>
        <dbReference type="SAM" id="MobiDB-lite"/>
    </source>
</evidence>
<feature type="compositionally biased region" description="Polar residues" evidence="1">
    <location>
        <begin position="108"/>
        <end position="117"/>
    </location>
</feature>
<dbReference type="Proteomes" id="UP000735302">
    <property type="component" value="Unassembled WGS sequence"/>
</dbReference>
<keyword evidence="3" id="KW-1185">Reference proteome</keyword>
<organism evidence="2 3">
    <name type="scientific">Plakobranchus ocellatus</name>
    <dbReference type="NCBI Taxonomy" id="259542"/>
    <lineage>
        <taxon>Eukaryota</taxon>
        <taxon>Metazoa</taxon>
        <taxon>Spiralia</taxon>
        <taxon>Lophotrochozoa</taxon>
        <taxon>Mollusca</taxon>
        <taxon>Gastropoda</taxon>
        <taxon>Heterobranchia</taxon>
        <taxon>Euthyneura</taxon>
        <taxon>Panpulmonata</taxon>
        <taxon>Sacoglossa</taxon>
        <taxon>Placobranchoidea</taxon>
        <taxon>Plakobranchidae</taxon>
        <taxon>Plakobranchus</taxon>
    </lineage>
</organism>
<comment type="caution">
    <text evidence="2">The sequence shown here is derived from an EMBL/GenBank/DDBJ whole genome shotgun (WGS) entry which is preliminary data.</text>
</comment>
<feature type="compositionally biased region" description="Polar residues" evidence="1">
    <location>
        <begin position="154"/>
        <end position="168"/>
    </location>
</feature>
<evidence type="ECO:0008006" key="4">
    <source>
        <dbReference type="Google" id="ProtNLM"/>
    </source>
</evidence>
<name>A0AAV4AFX4_9GAST</name>